<feature type="chain" id="PRO_5035430797" description="Receptor ligand binding region domain-containing protein" evidence="7">
    <location>
        <begin position="19"/>
        <end position="307"/>
    </location>
</feature>
<evidence type="ECO:0008006" key="10">
    <source>
        <dbReference type="Google" id="ProtNLM"/>
    </source>
</evidence>
<reference evidence="8" key="2">
    <citation type="submission" date="2017-10" db="EMBL/GenBank/DDBJ databases">
        <title>Ladona fulva Genome sequencing and assembly.</title>
        <authorList>
            <person name="Murali S."/>
            <person name="Richards S."/>
            <person name="Bandaranaike D."/>
            <person name="Bellair M."/>
            <person name="Blankenburg K."/>
            <person name="Chao H."/>
            <person name="Dinh H."/>
            <person name="Doddapaneni H."/>
            <person name="Dugan-Rocha S."/>
            <person name="Elkadiri S."/>
            <person name="Gnanaolivu R."/>
            <person name="Hernandez B."/>
            <person name="Skinner E."/>
            <person name="Javaid M."/>
            <person name="Lee S."/>
            <person name="Li M."/>
            <person name="Ming W."/>
            <person name="Munidasa M."/>
            <person name="Muniz J."/>
            <person name="Nguyen L."/>
            <person name="Hughes D."/>
            <person name="Osuji N."/>
            <person name="Pu L.-L."/>
            <person name="Puazo M."/>
            <person name="Qu C."/>
            <person name="Quiroz J."/>
            <person name="Raj R."/>
            <person name="Weissenberger G."/>
            <person name="Xin Y."/>
            <person name="Zou X."/>
            <person name="Han Y."/>
            <person name="Worley K."/>
            <person name="Muzny D."/>
            <person name="Gibbs R."/>
        </authorList>
    </citation>
    <scope>NUCLEOTIDE SEQUENCE</scope>
    <source>
        <strain evidence="8">Sampled in the wild</strain>
    </source>
</reference>
<protein>
    <recommendedName>
        <fullName evidence="10">Receptor ligand binding region domain-containing protein</fullName>
    </recommendedName>
</protein>
<dbReference type="InterPro" id="IPR050726">
    <property type="entry name" value="mGluR"/>
</dbReference>
<evidence type="ECO:0000256" key="5">
    <source>
        <dbReference type="ARBA" id="ARBA00023170"/>
    </source>
</evidence>
<keyword evidence="3" id="KW-1133">Transmembrane helix</keyword>
<evidence type="ECO:0000256" key="3">
    <source>
        <dbReference type="ARBA" id="ARBA00022989"/>
    </source>
</evidence>
<dbReference type="PRINTS" id="PR00248">
    <property type="entry name" value="GPCRMGR"/>
</dbReference>
<keyword evidence="9" id="KW-1185">Reference proteome</keyword>
<organism evidence="8 9">
    <name type="scientific">Ladona fulva</name>
    <name type="common">Scarce chaser dragonfly</name>
    <name type="synonym">Libellula fulva</name>
    <dbReference type="NCBI Taxonomy" id="123851"/>
    <lineage>
        <taxon>Eukaryota</taxon>
        <taxon>Metazoa</taxon>
        <taxon>Ecdysozoa</taxon>
        <taxon>Arthropoda</taxon>
        <taxon>Hexapoda</taxon>
        <taxon>Insecta</taxon>
        <taxon>Pterygota</taxon>
        <taxon>Palaeoptera</taxon>
        <taxon>Odonata</taxon>
        <taxon>Epiprocta</taxon>
        <taxon>Anisoptera</taxon>
        <taxon>Libelluloidea</taxon>
        <taxon>Libellulidae</taxon>
        <taxon>Ladona</taxon>
    </lineage>
</organism>
<evidence type="ECO:0000256" key="6">
    <source>
        <dbReference type="ARBA" id="ARBA00023180"/>
    </source>
</evidence>
<dbReference type="GO" id="GO:0004930">
    <property type="term" value="F:G protein-coupled receptor activity"/>
    <property type="evidence" value="ECO:0007669"/>
    <property type="project" value="InterPro"/>
</dbReference>
<evidence type="ECO:0000256" key="7">
    <source>
        <dbReference type="SAM" id="SignalP"/>
    </source>
</evidence>
<gene>
    <name evidence="8" type="ORF">J437_LFUL002845</name>
</gene>
<dbReference type="AlphaFoldDB" id="A0A8K0K3A1"/>
<keyword evidence="6" id="KW-0325">Glycoprotein</keyword>
<comment type="caution">
    <text evidence="8">The sequence shown here is derived from an EMBL/GenBank/DDBJ whole genome shotgun (WGS) entry which is preliminary data.</text>
</comment>
<dbReference type="GO" id="GO:0016020">
    <property type="term" value="C:membrane"/>
    <property type="evidence" value="ECO:0007669"/>
    <property type="project" value="UniProtKB-SubCell"/>
</dbReference>
<proteinExistence type="predicted"/>
<name>A0A8K0K3A1_LADFU</name>
<keyword evidence="5" id="KW-0675">Receptor</keyword>
<evidence type="ECO:0000256" key="4">
    <source>
        <dbReference type="ARBA" id="ARBA00023136"/>
    </source>
</evidence>
<evidence type="ECO:0000256" key="2">
    <source>
        <dbReference type="ARBA" id="ARBA00022692"/>
    </source>
</evidence>
<evidence type="ECO:0000313" key="9">
    <source>
        <dbReference type="Proteomes" id="UP000792457"/>
    </source>
</evidence>
<dbReference type="InterPro" id="IPR028082">
    <property type="entry name" value="Peripla_BP_I"/>
</dbReference>
<dbReference type="SUPFAM" id="SSF53822">
    <property type="entry name" value="Periplasmic binding protein-like I"/>
    <property type="match status" value="1"/>
</dbReference>
<dbReference type="Gene3D" id="3.40.50.2300">
    <property type="match status" value="1"/>
</dbReference>
<sequence>MIIALLLPVLVALPLSSPSDIPTNSSSFDFHNSSSLDIYNGSSFDFLNSYSLDYHNNSSLDFPNSTFLDVRNSSFLEVHNSSFFDVQNSSFFDVQNSSLLDVQCEGNVTLVLDLDSSTNETRCVDDKWNASTSDSSTSVSSVVWPLKREAVVEGELVLGGLMMVHERGPGVKEGGSAEGWWCGPVMPQGGVQAVEAMLYTLDVLRGNFLPGVQLGALILDDCDSDTYGLEMAVDFIKGECLTMQCYQFSFLEHSSTRIYFSHPEISPGDNEGFPCPKRLNIVMFSSFSNASILAFFVSATVKSKANK</sequence>
<dbReference type="InterPro" id="IPR000337">
    <property type="entry name" value="GPCR_3"/>
</dbReference>
<dbReference type="Proteomes" id="UP000792457">
    <property type="component" value="Unassembled WGS sequence"/>
</dbReference>
<keyword evidence="2" id="KW-0812">Transmembrane</keyword>
<dbReference type="OrthoDB" id="425344at2759"/>
<keyword evidence="7" id="KW-0732">Signal</keyword>
<dbReference type="PANTHER" id="PTHR24060">
    <property type="entry name" value="METABOTROPIC GLUTAMATE RECEPTOR"/>
    <property type="match status" value="1"/>
</dbReference>
<comment type="subcellular location">
    <subcellularLocation>
        <location evidence="1">Membrane</location>
        <topology evidence="1">Multi-pass membrane protein</topology>
    </subcellularLocation>
</comment>
<evidence type="ECO:0000256" key="1">
    <source>
        <dbReference type="ARBA" id="ARBA00004141"/>
    </source>
</evidence>
<accession>A0A8K0K3A1</accession>
<keyword evidence="4" id="KW-0472">Membrane</keyword>
<evidence type="ECO:0000313" key="8">
    <source>
        <dbReference type="EMBL" id="KAG8226799.1"/>
    </source>
</evidence>
<dbReference type="EMBL" id="KZ308297">
    <property type="protein sequence ID" value="KAG8226799.1"/>
    <property type="molecule type" value="Genomic_DNA"/>
</dbReference>
<feature type="signal peptide" evidence="7">
    <location>
        <begin position="1"/>
        <end position="18"/>
    </location>
</feature>
<reference evidence="8" key="1">
    <citation type="submission" date="2013-04" db="EMBL/GenBank/DDBJ databases">
        <authorList>
            <person name="Qu J."/>
            <person name="Murali S.C."/>
            <person name="Bandaranaike D."/>
            <person name="Bellair M."/>
            <person name="Blankenburg K."/>
            <person name="Chao H."/>
            <person name="Dinh H."/>
            <person name="Doddapaneni H."/>
            <person name="Downs B."/>
            <person name="Dugan-Rocha S."/>
            <person name="Elkadiri S."/>
            <person name="Gnanaolivu R.D."/>
            <person name="Hernandez B."/>
            <person name="Javaid M."/>
            <person name="Jayaseelan J.C."/>
            <person name="Lee S."/>
            <person name="Li M."/>
            <person name="Ming W."/>
            <person name="Munidasa M."/>
            <person name="Muniz J."/>
            <person name="Nguyen L."/>
            <person name="Ongeri F."/>
            <person name="Osuji N."/>
            <person name="Pu L.-L."/>
            <person name="Puazo M."/>
            <person name="Qu C."/>
            <person name="Quiroz J."/>
            <person name="Raj R."/>
            <person name="Weissenberger G."/>
            <person name="Xin Y."/>
            <person name="Zou X."/>
            <person name="Han Y."/>
            <person name="Richards S."/>
            <person name="Worley K."/>
            <person name="Muzny D."/>
            <person name="Gibbs R."/>
        </authorList>
    </citation>
    <scope>NUCLEOTIDE SEQUENCE</scope>
    <source>
        <strain evidence="8">Sampled in the wild</strain>
    </source>
</reference>